<evidence type="ECO:0000256" key="1">
    <source>
        <dbReference type="ARBA" id="ARBA00004903"/>
    </source>
</evidence>
<evidence type="ECO:0000256" key="2">
    <source>
        <dbReference type="ARBA" id="ARBA00009539"/>
    </source>
</evidence>
<dbReference type="AlphaFoldDB" id="A0A2H0KA74"/>
<dbReference type="GO" id="GO:0050661">
    <property type="term" value="F:NADP binding"/>
    <property type="evidence" value="ECO:0007669"/>
    <property type="project" value="InterPro"/>
</dbReference>
<gene>
    <name evidence="9" type="ORF">COV91_05790</name>
</gene>
<comment type="similarity">
    <text evidence="2 7">Belongs to the dihydrofolate reductase family.</text>
</comment>
<accession>A0A2H0KA74</accession>
<feature type="domain" description="DHFR" evidence="8">
    <location>
        <begin position="5"/>
        <end position="179"/>
    </location>
</feature>
<dbReference type="EC" id="1.5.1.3" evidence="3 7"/>
<keyword evidence="4 7" id="KW-0554">One-carbon metabolism</keyword>
<dbReference type="CDD" id="cd00209">
    <property type="entry name" value="DHFR"/>
    <property type="match status" value="1"/>
</dbReference>
<dbReference type="InterPro" id="IPR012259">
    <property type="entry name" value="DHFR"/>
</dbReference>
<evidence type="ECO:0000256" key="4">
    <source>
        <dbReference type="ARBA" id="ARBA00022563"/>
    </source>
</evidence>
<dbReference type="InterPro" id="IPR024072">
    <property type="entry name" value="DHFR-like_dom_sf"/>
</dbReference>
<evidence type="ECO:0000313" key="9">
    <source>
        <dbReference type="EMBL" id="PIQ68117.1"/>
    </source>
</evidence>
<dbReference type="GO" id="GO:0046654">
    <property type="term" value="P:tetrahydrofolate biosynthetic process"/>
    <property type="evidence" value="ECO:0007669"/>
    <property type="project" value="UniProtKB-UniPathway"/>
</dbReference>
<keyword evidence="6 7" id="KW-0560">Oxidoreductase</keyword>
<organism evidence="9 10">
    <name type="scientific">Candidatus Taylorbacteria bacterium CG11_big_fil_rev_8_21_14_0_20_46_11</name>
    <dbReference type="NCBI Taxonomy" id="1975025"/>
    <lineage>
        <taxon>Bacteria</taxon>
        <taxon>Candidatus Tayloriibacteriota</taxon>
    </lineage>
</organism>
<dbReference type="InterPro" id="IPR001796">
    <property type="entry name" value="DHFR_dom"/>
</dbReference>
<dbReference type="GO" id="GO:0006730">
    <property type="term" value="P:one-carbon metabolic process"/>
    <property type="evidence" value="ECO:0007669"/>
    <property type="project" value="UniProtKB-KW"/>
</dbReference>
<reference evidence="9 10" key="1">
    <citation type="submission" date="2017-09" db="EMBL/GenBank/DDBJ databases">
        <title>Depth-based differentiation of microbial function through sediment-hosted aquifers and enrichment of novel symbionts in the deep terrestrial subsurface.</title>
        <authorList>
            <person name="Probst A.J."/>
            <person name="Ladd B."/>
            <person name="Jarett J.K."/>
            <person name="Geller-Mcgrath D.E."/>
            <person name="Sieber C.M."/>
            <person name="Emerson J.B."/>
            <person name="Anantharaman K."/>
            <person name="Thomas B.C."/>
            <person name="Malmstrom R."/>
            <person name="Stieglmeier M."/>
            <person name="Klingl A."/>
            <person name="Woyke T."/>
            <person name="Ryan C.M."/>
            <person name="Banfield J.F."/>
        </authorList>
    </citation>
    <scope>NUCLEOTIDE SEQUENCE [LARGE SCALE GENOMIC DNA]</scope>
    <source>
        <strain evidence="9">CG11_big_fil_rev_8_21_14_0_20_46_11</strain>
    </source>
</reference>
<comment type="catalytic activity">
    <reaction evidence="7">
        <text>(6S)-5,6,7,8-tetrahydrofolate + NADP(+) = 7,8-dihydrofolate + NADPH + H(+)</text>
        <dbReference type="Rhea" id="RHEA:15009"/>
        <dbReference type="ChEBI" id="CHEBI:15378"/>
        <dbReference type="ChEBI" id="CHEBI:57451"/>
        <dbReference type="ChEBI" id="CHEBI:57453"/>
        <dbReference type="ChEBI" id="CHEBI:57783"/>
        <dbReference type="ChEBI" id="CHEBI:58349"/>
        <dbReference type="EC" id="1.5.1.3"/>
    </reaction>
</comment>
<keyword evidence="9" id="KW-0418">Kinase</keyword>
<keyword evidence="9" id="KW-0808">Transferase</keyword>
<evidence type="ECO:0000256" key="7">
    <source>
        <dbReference type="PIRNR" id="PIRNR000194"/>
    </source>
</evidence>
<evidence type="ECO:0000256" key="6">
    <source>
        <dbReference type="ARBA" id="ARBA00023002"/>
    </source>
</evidence>
<dbReference type="PROSITE" id="PS51330">
    <property type="entry name" value="DHFR_2"/>
    <property type="match status" value="1"/>
</dbReference>
<evidence type="ECO:0000256" key="3">
    <source>
        <dbReference type="ARBA" id="ARBA00012856"/>
    </source>
</evidence>
<keyword evidence="5 7" id="KW-0521">NADP</keyword>
<dbReference type="GO" id="GO:0004146">
    <property type="term" value="F:dihydrofolate reductase activity"/>
    <property type="evidence" value="ECO:0007669"/>
    <property type="project" value="UniProtKB-EC"/>
</dbReference>
<evidence type="ECO:0000313" key="10">
    <source>
        <dbReference type="Proteomes" id="UP000229342"/>
    </source>
</evidence>
<proteinExistence type="inferred from homology"/>
<comment type="function">
    <text evidence="7">Key enzyme in folate metabolism. Catalyzes an essential reaction for de novo glycine and purine synthesis, and for DNA precursor synthesis.</text>
</comment>
<dbReference type="PANTHER" id="PTHR48069">
    <property type="entry name" value="DIHYDROFOLATE REDUCTASE"/>
    <property type="match status" value="1"/>
</dbReference>
<dbReference type="GO" id="GO:0046452">
    <property type="term" value="P:dihydrofolate metabolic process"/>
    <property type="evidence" value="ECO:0007669"/>
    <property type="project" value="TreeGrafter"/>
</dbReference>
<comment type="pathway">
    <text evidence="1 7">Cofactor biosynthesis; tetrahydrofolate biosynthesis; 5,6,7,8-tetrahydrofolate from 7,8-dihydrofolate: step 1/1.</text>
</comment>
<dbReference type="GO" id="GO:0005829">
    <property type="term" value="C:cytosol"/>
    <property type="evidence" value="ECO:0007669"/>
    <property type="project" value="TreeGrafter"/>
</dbReference>
<dbReference type="EMBL" id="PCVG01000079">
    <property type="protein sequence ID" value="PIQ68117.1"/>
    <property type="molecule type" value="Genomic_DNA"/>
</dbReference>
<evidence type="ECO:0000256" key="5">
    <source>
        <dbReference type="ARBA" id="ARBA00022857"/>
    </source>
</evidence>
<dbReference type="SUPFAM" id="SSF53597">
    <property type="entry name" value="Dihydrofolate reductase-like"/>
    <property type="match status" value="1"/>
</dbReference>
<dbReference type="Proteomes" id="UP000229342">
    <property type="component" value="Unassembled WGS sequence"/>
</dbReference>
<dbReference type="GO" id="GO:0046655">
    <property type="term" value="P:folic acid metabolic process"/>
    <property type="evidence" value="ECO:0007669"/>
    <property type="project" value="TreeGrafter"/>
</dbReference>
<sequence>MKKPRISIVVAVTRKDAAIGNGGKLLVRISDDLKRFKALTLGHPVIMGRKTFESIGRPLPDRTNFVITRNPDFRAEGVVVVNSLEDAVKCASLIDGHHPASTFQDGAHQVKEIFIIGGGELYKQGLPIADKLYLTIVDSDVEGDVFFPDWRQDFTKETFREERFDEKTGLHYTWVDLERV</sequence>
<dbReference type="PANTHER" id="PTHR48069:SF3">
    <property type="entry name" value="DIHYDROFOLATE REDUCTASE"/>
    <property type="match status" value="1"/>
</dbReference>
<evidence type="ECO:0000259" key="8">
    <source>
        <dbReference type="PROSITE" id="PS51330"/>
    </source>
</evidence>
<dbReference type="GO" id="GO:0016301">
    <property type="term" value="F:kinase activity"/>
    <property type="evidence" value="ECO:0007669"/>
    <property type="project" value="UniProtKB-KW"/>
</dbReference>
<dbReference type="UniPathway" id="UPA00077">
    <property type="reaction ID" value="UER00158"/>
</dbReference>
<dbReference type="Gene3D" id="3.40.430.10">
    <property type="entry name" value="Dihydrofolate Reductase, subunit A"/>
    <property type="match status" value="1"/>
</dbReference>
<protein>
    <recommendedName>
        <fullName evidence="3 7">Dihydrofolate reductase</fullName>
        <ecNumber evidence="3 7">1.5.1.3</ecNumber>
    </recommendedName>
</protein>
<dbReference type="PIRSF" id="PIRSF000194">
    <property type="entry name" value="DHFR"/>
    <property type="match status" value="1"/>
</dbReference>
<dbReference type="Pfam" id="PF00186">
    <property type="entry name" value="DHFR_1"/>
    <property type="match status" value="1"/>
</dbReference>
<name>A0A2H0KA74_9BACT</name>
<comment type="caution">
    <text evidence="9">The sequence shown here is derived from an EMBL/GenBank/DDBJ whole genome shotgun (WGS) entry which is preliminary data.</text>
</comment>
<dbReference type="PRINTS" id="PR00070">
    <property type="entry name" value="DHFR"/>
</dbReference>